<sequence>MTHSKRIPPVLFLIFNRPDVTAQVFAAIRQAQPSKLYVAADGARPENAGEVERVAQTRQVVLNSIDWPCELKTLFRETNLGCRMAVSSAIDWFFEHGEQGIILEDDCLPDQSFFGFCSDCWIITGMIRA</sequence>
<dbReference type="Proteomes" id="UP000229740">
    <property type="component" value="Unassembled WGS sequence"/>
</dbReference>
<protein>
    <recommendedName>
        <fullName evidence="3">Nucleotide-diphospho-sugar transferase</fullName>
    </recommendedName>
</protein>
<dbReference type="SUPFAM" id="SSF53448">
    <property type="entry name" value="Nucleotide-diphospho-sugar transferases"/>
    <property type="match status" value="1"/>
</dbReference>
<dbReference type="Gene3D" id="3.90.550.10">
    <property type="entry name" value="Spore Coat Polysaccharide Biosynthesis Protein SpsA, Chain A"/>
    <property type="match status" value="1"/>
</dbReference>
<comment type="caution">
    <text evidence="1">The sequence shown here is derived from an EMBL/GenBank/DDBJ whole genome shotgun (WGS) entry which is preliminary data.</text>
</comment>
<accession>A0A2G6EE80</accession>
<evidence type="ECO:0000313" key="1">
    <source>
        <dbReference type="EMBL" id="PID60307.1"/>
    </source>
</evidence>
<name>A0A2G6EE80_9BACT</name>
<gene>
    <name evidence="1" type="ORF">CSB45_00540</name>
</gene>
<reference evidence="1 2" key="1">
    <citation type="submission" date="2017-10" db="EMBL/GenBank/DDBJ databases">
        <title>Novel microbial diversity and functional potential in the marine mammal oral microbiome.</title>
        <authorList>
            <person name="Dudek N.K."/>
            <person name="Sun C.L."/>
            <person name="Burstein D."/>
            <person name="Kantor R.S."/>
            <person name="Aliaga Goltsman D.S."/>
            <person name="Bik E.M."/>
            <person name="Thomas B.C."/>
            <person name="Banfield J.F."/>
            <person name="Relman D.A."/>
        </authorList>
    </citation>
    <scope>NUCLEOTIDE SEQUENCE [LARGE SCALE GENOMIC DNA]</scope>
    <source>
        <strain evidence="1">DOLZORAL124_49_17</strain>
    </source>
</reference>
<dbReference type="InterPro" id="IPR029044">
    <property type="entry name" value="Nucleotide-diphossugar_trans"/>
</dbReference>
<evidence type="ECO:0000313" key="2">
    <source>
        <dbReference type="Proteomes" id="UP000229740"/>
    </source>
</evidence>
<organism evidence="1 2">
    <name type="scientific">candidate division KSB3 bacterium</name>
    <dbReference type="NCBI Taxonomy" id="2044937"/>
    <lineage>
        <taxon>Bacteria</taxon>
        <taxon>candidate division KSB3</taxon>
    </lineage>
</organism>
<dbReference type="EMBL" id="PDPS01000008">
    <property type="protein sequence ID" value="PID60307.1"/>
    <property type="molecule type" value="Genomic_DNA"/>
</dbReference>
<proteinExistence type="predicted"/>
<dbReference type="AlphaFoldDB" id="A0A2G6EE80"/>
<evidence type="ECO:0008006" key="3">
    <source>
        <dbReference type="Google" id="ProtNLM"/>
    </source>
</evidence>